<evidence type="ECO:0000313" key="9">
    <source>
        <dbReference type="Proteomes" id="UP000320857"/>
    </source>
</evidence>
<sequence length="322" mass="33568">MGWLWWLLAAVLFTAALLGVVSQQGELRRAVELLARIDPAKASVALLCEAAALVCLAAMQRWLLATGGLRMTTAGMVPLVLSANAIAGVLPAGAAFSVAWLYHQLRRRGAGEALTAAVLVVSGALSALALLTVIAVGALTAGSRGPGPALLAVLSALAALAVIGLIALRSAVVRRATGRGWARVEARYGRARAASKAARGLVTHARRVRPGVRPWLWPVGLAVLNWVFDAACLVASLWALGVPVPWGGLLLAYGLVQIPVSARLTPGGIGIAEASLTGLLVVYGLHPGQAFAAALVYRIWSYWLPQLVGWGCWLGITARETR</sequence>
<comment type="subcellular location">
    <subcellularLocation>
        <location evidence="1">Cell membrane</location>
        <topology evidence="1">Multi-pass membrane protein</topology>
    </subcellularLocation>
</comment>
<dbReference type="PANTHER" id="PTHR39087:SF2">
    <property type="entry name" value="UPF0104 MEMBRANE PROTEIN MJ1595"/>
    <property type="match status" value="1"/>
</dbReference>
<name>A0A5P0YMW5_9ACTN</name>
<dbReference type="EMBL" id="JABJXA010000043">
    <property type="protein sequence ID" value="MBB1259133.1"/>
    <property type="molecule type" value="Genomic_DNA"/>
</dbReference>
<keyword evidence="5 6" id="KW-0472">Membrane</keyword>
<keyword evidence="2" id="KW-1003">Cell membrane</keyword>
<evidence type="ECO:0000313" key="7">
    <source>
        <dbReference type="EMBL" id="MBB1259133.1"/>
    </source>
</evidence>
<evidence type="ECO:0000313" key="8">
    <source>
        <dbReference type="EMBL" id="MQS01684.1"/>
    </source>
</evidence>
<feature type="transmembrane region" description="Helical" evidence="6">
    <location>
        <begin position="6"/>
        <end position="23"/>
    </location>
</feature>
<dbReference type="PANTHER" id="PTHR39087">
    <property type="entry name" value="UPF0104 MEMBRANE PROTEIN MJ1595"/>
    <property type="match status" value="1"/>
</dbReference>
<evidence type="ECO:0000256" key="3">
    <source>
        <dbReference type="ARBA" id="ARBA00022692"/>
    </source>
</evidence>
<comment type="caution">
    <text evidence="8">The sequence shown here is derived from an EMBL/GenBank/DDBJ whole genome shotgun (WGS) entry which is preliminary data.</text>
</comment>
<evidence type="ECO:0000256" key="4">
    <source>
        <dbReference type="ARBA" id="ARBA00022989"/>
    </source>
</evidence>
<feature type="transmembrane region" description="Helical" evidence="6">
    <location>
        <begin position="114"/>
        <end position="137"/>
    </location>
</feature>
<keyword evidence="9" id="KW-1185">Reference proteome</keyword>
<feature type="transmembrane region" description="Helical" evidence="6">
    <location>
        <begin position="44"/>
        <end position="64"/>
    </location>
</feature>
<dbReference type="Proteomes" id="UP000517765">
    <property type="component" value="Unassembled WGS sequence"/>
</dbReference>
<feature type="transmembrane region" description="Helical" evidence="6">
    <location>
        <begin position="215"/>
        <end position="240"/>
    </location>
</feature>
<evidence type="ECO:0000256" key="1">
    <source>
        <dbReference type="ARBA" id="ARBA00004651"/>
    </source>
</evidence>
<dbReference type="EMBL" id="VJYK02000052">
    <property type="protein sequence ID" value="MQS01684.1"/>
    <property type="molecule type" value="Genomic_DNA"/>
</dbReference>
<reference evidence="8 9" key="1">
    <citation type="submission" date="2019-10" db="EMBL/GenBank/DDBJ databases">
        <title>Streptomyces sp. nov., a novel actinobacterium isolated from alkaline environment.</title>
        <authorList>
            <person name="Golinska P."/>
        </authorList>
    </citation>
    <scope>NUCLEOTIDE SEQUENCE [LARGE SCALE GENOMIC DNA]</scope>
    <source>
        <strain evidence="8 9">OF1</strain>
    </source>
</reference>
<gene>
    <name evidence="8" type="ORF">FNX44_007305</name>
    <name evidence="7" type="ORF">H3147_09820</name>
</gene>
<dbReference type="InterPro" id="IPR022791">
    <property type="entry name" value="L-PG_synthase/AglD"/>
</dbReference>
<dbReference type="NCBIfam" id="TIGR00374">
    <property type="entry name" value="flippase-like domain"/>
    <property type="match status" value="1"/>
</dbReference>
<evidence type="ECO:0000256" key="2">
    <source>
        <dbReference type="ARBA" id="ARBA00022475"/>
    </source>
</evidence>
<evidence type="ECO:0000256" key="6">
    <source>
        <dbReference type="SAM" id="Phobius"/>
    </source>
</evidence>
<reference evidence="10" key="2">
    <citation type="submission" date="2020-05" db="EMBL/GenBank/DDBJ databases">
        <title>Classification of alakaliphilic streptomycetes isolated from an alkaline soil next to Lonar Crater, India and a proposal for the recognition of Streptomyces alkaliterrae sp. nov.</title>
        <authorList>
            <person name="Golinska P."/>
        </authorList>
    </citation>
    <scope>NUCLEOTIDE SEQUENCE [LARGE SCALE GENOMIC DNA]</scope>
    <source>
        <strain evidence="10">OF8</strain>
    </source>
</reference>
<keyword evidence="3 6" id="KW-0812">Transmembrane</keyword>
<evidence type="ECO:0000256" key="5">
    <source>
        <dbReference type="ARBA" id="ARBA00023136"/>
    </source>
</evidence>
<dbReference type="Proteomes" id="UP000320857">
    <property type="component" value="Unassembled WGS sequence"/>
</dbReference>
<feature type="transmembrane region" description="Helical" evidence="6">
    <location>
        <begin position="149"/>
        <end position="168"/>
    </location>
</feature>
<dbReference type="GO" id="GO:0005886">
    <property type="term" value="C:plasma membrane"/>
    <property type="evidence" value="ECO:0007669"/>
    <property type="project" value="UniProtKB-SubCell"/>
</dbReference>
<proteinExistence type="predicted"/>
<reference evidence="7" key="3">
    <citation type="journal article" name="Syst. Appl. Microbiol.">
        <title>Streptomyces alkaliterrae sp. nov., isolated from an alkaline soil, and emended descriptions of Streptomyces alkaliphilus, Streptomyces calidiresistens and Streptomyces durbertensis.</title>
        <authorList>
            <person name="Swiecimska M."/>
            <person name="Golinska P."/>
            <person name="Nouioui I."/>
            <person name="Wypij M."/>
            <person name="Rai M."/>
            <person name="Sangal V."/>
            <person name="Goodfellow M."/>
        </authorList>
    </citation>
    <scope>NUCLEOTIDE SEQUENCE</scope>
    <source>
        <strain evidence="7">OF8</strain>
    </source>
</reference>
<dbReference type="Pfam" id="PF03706">
    <property type="entry name" value="LPG_synthase_TM"/>
    <property type="match status" value="1"/>
</dbReference>
<dbReference type="AlphaFoldDB" id="A0A5P0YMW5"/>
<feature type="transmembrane region" description="Helical" evidence="6">
    <location>
        <begin position="76"/>
        <end position="102"/>
    </location>
</feature>
<evidence type="ECO:0000313" key="10">
    <source>
        <dbReference type="Proteomes" id="UP000517765"/>
    </source>
</evidence>
<protein>
    <submittedName>
        <fullName evidence="8">Flippase-like domain-containing protein</fullName>
    </submittedName>
</protein>
<keyword evidence="4 6" id="KW-1133">Transmembrane helix</keyword>
<organism evidence="8 9">
    <name type="scientific">Streptomyces alkaliterrae</name>
    <dbReference type="NCBI Taxonomy" id="2213162"/>
    <lineage>
        <taxon>Bacteria</taxon>
        <taxon>Bacillati</taxon>
        <taxon>Actinomycetota</taxon>
        <taxon>Actinomycetes</taxon>
        <taxon>Kitasatosporales</taxon>
        <taxon>Streptomycetaceae</taxon>
        <taxon>Streptomyces</taxon>
    </lineage>
</organism>
<accession>A0A5P0YMW5</accession>